<proteinExistence type="predicted"/>
<sequence>MTPKNAFEAFAIRVIADSDPIAMTQSLGTRVLDHRGLVDMPALMVLFDDLGGIPFAIADRSSSSLQARLSLSMGARPGVDDVLRGDSRVEMSDEALGSTTVRITRGGEPVLTGTARNVRVGRAVVGESEVVVGEPLPAPDEVPAPAPIDPSLTGAQIIASIADGSRRIGPLAELLGGEVVDPDPAALRFAVPAAQWMGNFFGTMHGGMIGAITAQAASLGVAANLRAGVGYQLVEFTVAFLRSPAVDGRPVTATVTPVKIGRRLSTVDVVLHDADGTLLARGTADARCDA</sequence>
<gene>
    <name evidence="2" type="ORF">nbrc107697_33680</name>
</gene>
<dbReference type="NCBIfam" id="TIGR00369">
    <property type="entry name" value="unchar_dom_1"/>
    <property type="match status" value="1"/>
</dbReference>
<dbReference type="InterPro" id="IPR049449">
    <property type="entry name" value="TesB_ACOT8-like_N"/>
</dbReference>
<dbReference type="SUPFAM" id="SSF54637">
    <property type="entry name" value="Thioesterase/thiol ester dehydrase-isomerase"/>
    <property type="match status" value="1"/>
</dbReference>
<protein>
    <recommendedName>
        <fullName evidence="1">Acyl-CoA thioesterase-like N-terminal HotDog domain-containing protein</fullName>
    </recommendedName>
</protein>
<dbReference type="EMBL" id="BJOU01000019">
    <property type="protein sequence ID" value="GED99329.1"/>
    <property type="molecule type" value="Genomic_DNA"/>
</dbReference>
<dbReference type="RefSeq" id="WP_228460994.1">
    <property type="nucleotide sequence ID" value="NZ_BJOU01000019.1"/>
</dbReference>
<dbReference type="AlphaFoldDB" id="A0A7I9V2Q6"/>
<dbReference type="InterPro" id="IPR003736">
    <property type="entry name" value="PAAI_dom"/>
</dbReference>
<feature type="domain" description="Acyl-CoA thioesterase-like N-terminal HotDog" evidence="1">
    <location>
        <begin position="196"/>
        <end position="284"/>
    </location>
</feature>
<dbReference type="Gene3D" id="3.10.129.10">
    <property type="entry name" value="Hotdog Thioesterase"/>
    <property type="match status" value="1"/>
</dbReference>
<evidence type="ECO:0000313" key="3">
    <source>
        <dbReference type="Proteomes" id="UP000444980"/>
    </source>
</evidence>
<dbReference type="Pfam" id="PF13622">
    <property type="entry name" value="4HBT_3"/>
    <property type="match status" value="1"/>
</dbReference>
<organism evidence="2 3">
    <name type="scientific">Gordonia crocea</name>
    <dbReference type="NCBI Taxonomy" id="589162"/>
    <lineage>
        <taxon>Bacteria</taxon>
        <taxon>Bacillati</taxon>
        <taxon>Actinomycetota</taxon>
        <taxon>Actinomycetes</taxon>
        <taxon>Mycobacteriales</taxon>
        <taxon>Gordoniaceae</taxon>
        <taxon>Gordonia</taxon>
    </lineage>
</organism>
<accession>A0A7I9V2Q6</accession>
<evidence type="ECO:0000313" key="2">
    <source>
        <dbReference type="EMBL" id="GED99329.1"/>
    </source>
</evidence>
<dbReference type="Proteomes" id="UP000444980">
    <property type="component" value="Unassembled WGS sequence"/>
</dbReference>
<keyword evidence="3" id="KW-1185">Reference proteome</keyword>
<reference evidence="3" key="1">
    <citation type="submission" date="2019-06" db="EMBL/GenBank/DDBJ databases">
        <title>Gordonia isolated from sludge of a wastewater treatment plant.</title>
        <authorList>
            <person name="Tamura T."/>
            <person name="Aoyama K."/>
            <person name="Kang Y."/>
            <person name="Saito S."/>
            <person name="Akiyama N."/>
            <person name="Yazawa K."/>
            <person name="Gonoi T."/>
            <person name="Mikami Y."/>
        </authorList>
    </citation>
    <scope>NUCLEOTIDE SEQUENCE [LARGE SCALE GENOMIC DNA]</scope>
    <source>
        <strain evidence="3">NBRC 107697</strain>
    </source>
</reference>
<comment type="caution">
    <text evidence="2">The sequence shown here is derived from an EMBL/GenBank/DDBJ whole genome shotgun (WGS) entry which is preliminary data.</text>
</comment>
<dbReference type="GO" id="GO:0016790">
    <property type="term" value="F:thiolester hydrolase activity"/>
    <property type="evidence" value="ECO:0007669"/>
    <property type="project" value="UniProtKB-ARBA"/>
</dbReference>
<evidence type="ECO:0000259" key="1">
    <source>
        <dbReference type="Pfam" id="PF13622"/>
    </source>
</evidence>
<dbReference type="CDD" id="cd03443">
    <property type="entry name" value="PaaI_thioesterase"/>
    <property type="match status" value="1"/>
</dbReference>
<dbReference type="InterPro" id="IPR029069">
    <property type="entry name" value="HotDog_dom_sf"/>
</dbReference>
<name>A0A7I9V2Q6_9ACTN</name>